<evidence type="ECO:0000313" key="1">
    <source>
        <dbReference type="EMBL" id="BAJ63794.1"/>
    </source>
</evidence>
<dbReference type="Proteomes" id="UP000008922">
    <property type="component" value="Chromosome"/>
</dbReference>
<dbReference type="RefSeq" id="WP_013560172.1">
    <property type="nucleotide sequence ID" value="NC_014960.1"/>
</dbReference>
<dbReference type="KEGG" id="atm:ANT_17680"/>
<dbReference type="Pfam" id="PF09754">
    <property type="entry name" value="PAC2"/>
    <property type="match status" value="1"/>
</dbReference>
<dbReference type="EMBL" id="AP012029">
    <property type="protein sequence ID" value="BAJ63794.1"/>
    <property type="molecule type" value="Genomic_DNA"/>
</dbReference>
<dbReference type="InterPro" id="IPR038389">
    <property type="entry name" value="PSMG2_sf"/>
</dbReference>
<dbReference type="InterPro" id="IPR019151">
    <property type="entry name" value="Proteasome_assmbl_chaperone_2"/>
</dbReference>
<dbReference type="eggNOG" id="COG2047">
    <property type="taxonomic scope" value="Bacteria"/>
</dbReference>
<keyword evidence="2" id="KW-1185">Reference proteome</keyword>
<proteinExistence type="predicted"/>
<organism evidence="1 2">
    <name type="scientific">Anaerolinea thermophila (strain DSM 14523 / JCM 11388 / NBRC 100420 / UNI-1)</name>
    <dbReference type="NCBI Taxonomy" id="926569"/>
    <lineage>
        <taxon>Bacteria</taxon>
        <taxon>Bacillati</taxon>
        <taxon>Chloroflexota</taxon>
        <taxon>Anaerolineae</taxon>
        <taxon>Anaerolineales</taxon>
        <taxon>Anaerolineaceae</taxon>
        <taxon>Anaerolinea</taxon>
    </lineage>
</organism>
<dbReference type="Gene3D" id="3.40.50.10900">
    <property type="entry name" value="PAC-like subunit"/>
    <property type="match status" value="1"/>
</dbReference>
<protein>
    <recommendedName>
        <fullName evidence="3">PAC2 family protein</fullName>
    </recommendedName>
</protein>
<accession>E8N5T0</accession>
<sequence length="311" mass="35758">MGNEVQILVEPVPQAQYMILGWRQWADAGAVSSGLPVYLIEKYQGKLVAQINPHGYYLFQIPGTHDLIRPVIHFHNGFPQSLEVPENHFFLINRGTTSILVFIGDEPHLNVEEYVQAILKVAKLFGVQKMIGLGGVYGEFPYDKERDISGSYSLQEMHQEVEDLSLRLTNYHGGVSIGSYLCKRAGDEHLPYIGMYAMVPYYDLSPLLNIEQTLRIENDYMAWLGILRRVNYLFKTDFDVLDLAQKSRKLIREVSQEIQELSGQMPEAGIQAYFENLSKNFRENPFIPLEDVWEEHLRKILKKMEDEGEEG</sequence>
<dbReference type="STRING" id="926569.ANT_17680"/>
<dbReference type="HOGENOM" id="CLU_893223_0_0_0"/>
<dbReference type="OrthoDB" id="150941at2"/>
<reference evidence="1 2" key="1">
    <citation type="submission" date="2010-12" db="EMBL/GenBank/DDBJ databases">
        <title>Whole genome sequence of Anaerolinea thermophila UNI-1.</title>
        <authorList>
            <person name="Narita-Yamada S."/>
            <person name="Kishi E."/>
            <person name="Watanabe Y."/>
            <person name="Takasaki K."/>
            <person name="Ankai A."/>
            <person name="Oguchi A."/>
            <person name="Fukui S."/>
            <person name="Takahashi M."/>
            <person name="Yashiro I."/>
            <person name="Hosoyama A."/>
            <person name="Sekiguchi Y."/>
            <person name="Hanada S."/>
            <person name="Fujita N."/>
        </authorList>
    </citation>
    <scope>NUCLEOTIDE SEQUENCE [LARGE SCALE GENOMIC DNA]</scope>
    <source>
        <strain evidence="2">DSM 14523 / JCM 11388 / NBRC 100420 / UNI-1</strain>
    </source>
</reference>
<evidence type="ECO:0008006" key="3">
    <source>
        <dbReference type="Google" id="ProtNLM"/>
    </source>
</evidence>
<evidence type="ECO:0000313" key="2">
    <source>
        <dbReference type="Proteomes" id="UP000008922"/>
    </source>
</evidence>
<dbReference type="InParanoid" id="E8N5T0"/>
<gene>
    <name evidence="1" type="ordered locus">ANT_17680</name>
</gene>
<dbReference type="SUPFAM" id="SSF159659">
    <property type="entry name" value="Cgl1923-like"/>
    <property type="match status" value="1"/>
</dbReference>
<name>E8N5T0_ANATU</name>
<dbReference type="AlphaFoldDB" id="E8N5T0"/>